<gene>
    <name evidence="6" type="ORF">HMPREF1250_0452</name>
</gene>
<dbReference type="NCBIfam" id="TIGR04038">
    <property type="entry name" value="tatD_link_rSAM"/>
    <property type="match status" value="1"/>
</dbReference>
<sequence>MIIYMAEQGRYLSPAESLRHDATRMRSLYVNLTNRCPCSCTFCLRTMKDMRDDMTLWLQQEPSVEEVKEALDGAPWPVINEVVFCGFGEPTERLETVVMLLRHIREAYPAVKTRINTNGLSDLLYGRNTAKDFAGGLLDTISISLNEYSAERYLAVTRSRFGLDSYDAMLTFAEHCKAYIPQVVMTVVDQVESPAAIEKCRQICSQRGLTLRVRRYEGN</sequence>
<dbReference type="GO" id="GO:0046872">
    <property type="term" value="F:metal ion binding"/>
    <property type="evidence" value="ECO:0007669"/>
    <property type="project" value="UniProtKB-KW"/>
</dbReference>
<dbReference type="CDD" id="cd01335">
    <property type="entry name" value="Radical_SAM"/>
    <property type="match status" value="1"/>
</dbReference>
<name>U7UMC4_9FIRM</name>
<dbReference type="SUPFAM" id="SSF102114">
    <property type="entry name" value="Radical SAM enzymes"/>
    <property type="match status" value="1"/>
</dbReference>
<keyword evidence="7" id="KW-1185">Reference proteome</keyword>
<dbReference type="Gene3D" id="3.20.20.70">
    <property type="entry name" value="Aldolase class I"/>
    <property type="match status" value="1"/>
</dbReference>
<dbReference type="PANTHER" id="PTHR11228:SF34">
    <property type="entry name" value="TUNGSTEN-CONTAINING ALDEHYDE FERREDOXIN OXIDOREDUCTASE COFACTOR MODIFYING PROTEIN"/>
    <property type="match status" value="1"/>
</dbReference>
<evidence type="ECO:0000313" key="6">
    <source>
        <dbReference type="EMBL" id="ERT60567.1"/>
    </source>
</evidence>
<dbReference type="Pfam" id="PF04055">
    <property type="entry name" value="Radical_SAM"/>
    <property type="match status" value="1"/>
</dbReference>
<dbReference type="InterPro" id="IPR050377">
    <property type="entry name" value="Radical_SAM_PqqE_MftC-like"/>
</dbReference>
<dbReference type="OrthoDB" id="6258756at2"/>
<comment type="caution">
    <text evidence="6">The sequence shown here is derived from an EMBL/GenBank/DDBJ whole genome shotgun (WGS) entry which is preliminary data.</text>
</comment>
<evidence type="ECO:0000256" key="4">
    <source>
        <dbReference type="ARBA" id="ARBA00023014"/>
    </source>
</evidence>
<proteinExistence type="predicted"/>
<dbReference type="STRING" id="1111454.HMPREF1250_0452"/>
<dbReference type="PATRIC" id="fig|1111454.3.peg.847"/>
<dbReference type="SFLD" id="SFLDS00029">
    <property type="entry name" value="Radical_SAM"/>
    <property type="match status" value="1"/>
</dbReference>
<dbReference type="PANTHER" id="PTHR11228">
    <property type="entry name" value="RADICAL SAM DOMAIN PROTEIN"/>
    <property type="match status" value="1"/>
</dbReference>
<keyword evidence="1" id="KW-0949">S-adenosyl-L-methionine</keyword>
<dbReference type="PROSITE" id="PS51918">
    <property type="entry name" value="RADICAL_SAM"/>
    <property type="match status" value="1"/>
</dbReference>
<dbReference type="EMBL" id="AWXA01000020">
    <property type="protein sequence ID" value="ERT60567.1"/>
    <property type="molecule type" value="Genomic_DNA"/>
</dbReference>
<dbReference type="InterPro" id="IPR013785">
    <property type="entry name" value="Aldolase_TIM"/>
</dbReference>
<dbReference type="eggNOG" id="COG0535">
    <property type="taxonomic scope" value="Bacteria"/>
</dbReference>
<dbReference type="GO" id="GO:0051536">
    <property type="term" value="F:iron-sulfur cluster binding"/>
    <property type="evidence" value="ECO:0007669"/>
    <property type="project" value="UniProtKB-KW"/>
</dbReference>
<dbReference type="GO" id="GO:0003824">
    <property type="term" value="F:catalytic activity"/>
    <property type="evidence" value="ECO:0007669"/>
    <property type="project" value="InterPro"/>
</dbReference>
<evidence type="ECO:0000256" key="3">
    <source>
        <dbReference type="ARBA" id="ARBA00023004"/>
    </source>
</evidence>
<feature type="domain" description="Radical SAM core" evidence="5">
    <location>
        <begin position="22"/>
        <end position="219"/>
    </location>
</feature>
<dbReference type="InterPro" id="IPR023821">
    <property type="entry name" value="rSAM_TatD-assoc"/>
</dbReference>
<dbReference type="AlphaFoldDB" id="U7UMC4"/>
<keyword evidence="3" id="KW-0408">Iron</keyword>
<evidence type="ECO:0000256" key="2">
    <source>
        <dbReference type="ARBA" id="ARBA00022723"/>
    </source>
</evidence>
<evidence type="ECO:0000259" key="5">
    <source>
        <dbReference type="PROSITE" id="PS51918"/>
    </source>
</evidence>
<accession>U7UMC4</accession>
<evidence type="ECO:0000256" key="1">
    <source>
        <dbReference type="ARBA" id="ARBA00022691"/>
    </source>
</evidence>
<evidence type="ECO:0000313" key="7">
    <source>
        <dbReference type="Proteomes" id="UP000017090"/>
    </source>
</evidence>
<keyword evidence="4" id="KW-0411">Iron-sulfur</keyword>
<dbReference type="Proteomes" id="UP000017090">
    <property type="component" value="Unassembled WGS sequence"/>
</dbReference>
<dbReference type="SFLD" id="SFLDG01111">
    <property type="entry name" value="Uncharacterised_Radical_SAM_Su"/>
    <property type="match status" value="1"/>
</dbReference>
<dbReference type="RefSeq" id="WP_023053347.1">
    <property type="nucleotide sequence ID" value="NZ_AWXA01000020.1"/>
</dbReference>
<reference evidence="6 7" key="1">
    <citation type="submission" date="2013-09" db="EMBL/GenBank/DDBJ databases">
        <authorList>
            <person name="Durkin A.S."/>
            <person name="Haft D.R."/>
            <person name="McCorrison J."/>
            <person name="Torralba M."/>
            <person name="Gillis M."/>
            <person name="Haft D.H."/>
            <person name="Methe B."/>
            <person name="Sutton G."/>
            <person name="Nelson K.E."/>
        </authorList>
    </citation>
    <scope>NUCLEOTIDE SEQUENCE [LARGE SCALE GENOMIC DNA]</scope>
    <source>
        <strain evidence="6 7">BV3C16-1</strain>
    </source>
</reference>
<organism evidence="6 7">
    <name type="scientific">Megasphaera vaginalis</name>
    <name type="common">ex Srinivasan et al. 2021</name>
    <dbReference type="NCBI Taxonomy" id="1111454"/>
    <lineage>
        <taxon>Bacteria</taxon>
        <taxon>Bacillati</taxon>
        <taxon>Bacillota</taxon>
        <taxon>Negativicutes</taxon>
        <taxon>Veillonellales</taxon>
        <taxon>Veillonellaceae</taxon>
        <taxon>Megasphaera</taxon>
    </lineage>
</organism>
<keyword evidence="2" id="KW-0479">Metal-binding</keyword>
<dbReference type="InterPro" id="IPR007197">
    <property type="entry name" value="rSAM"/>
</dbReference>
<protein>
    <submittedName>
        <fullName evidence="6">Radical SAM domain protein</fullName>
    </submittedName>
</protein>
<dbReference type="InterPro" id="IPR058240">
    <property type="entry name" value="rSAM_sf"/>
</dbReference>